<keyword evidence="2" id="KW-1185">Reference proteome</keyword>
<sequence length="112" mass="12469">MAANVNPVDIEPDVKMTVNDFDSFKVALAKVLTDKNVIELATIFNYPPAIKEELCTVASAGRLMVLNMEERGQIEPTTILTLLCALKKMDLFGLEKTCKKAVRGTYRDTVFQ</sequence>
<evidence type="ECO:0000313" key="1">
    <source>
        <dbReference type="EMBL" id="PIK59013.1"/>
    </source>
</evidence>
<organism evidence="1 2">
    <name type="scientific">Stichopus japonicus</name>
    <name type="common">Sea cucumber</name>
    <dbReference type="NCBI Taxonomy" id="307972"/>
    <lineage>
        <taxon>Eukaryota</taxon>
        <taxon>Metazoa</taxon>
        <taxon>Echinodermata</taxon>
        <taxon>Eleutherozoa</taxon>
        <taxon>Echinozoa</taxon>
        <taxon>Holothuroidea</taxon>
        <taxon>Aspidochirotacea</taxon>
        <taxon>Aspidochirotida</taxon>
        <taxon>Stichopodidae</taxon>
        <taxon>Apostichopus</taxon>
    </lineage>
</organism>
<protein>
    <submittedName>
        <fullName evidence="1">Uncharacterized protein</fullName>
    </submittedName>
</protein>
<dbReference type="Proteomes" id="UP000230750">
    <property type="component" value="Unassembled WGS sequence"/>
</dbReference>
<gene>
    <name evidence="1" type="ORF">BSL78_04040</name>
</gene>
<dbReference type="EMBL" id="MRZV01000095">
    <property type="protein sequence ID" value="PIK59013.1"/>
    <property type="molecule type" value="Genomic_DNA"/>
</dbReference>
<comment type="caution">
    <text evidence="1">The sequence shown here is derived from an EMBL/GenBank/DDBJ whole genome shotgun (WGS) entry which is preliminary data.</text>
</comment>
<evidence type="ECO:0000313" key="2">
    <source>
        <dbReference type="Proteomes" id="UP000230750"/>
    </source>
</evidence>
<dbReference type="AlphaFoldDB" id="A0A2G8LFH9"/>
<name>A0A2G8LFH9_STIJA</name>
<proteinExistence type="predicted"/>
<reference evidence="1 2" key="1">
    <citation type="journal article" date="2017" name="PLoS Biol.">
        <title>The sea cucumber genome provides insights into morphological evolution and visceral regeneration.</title>
        <authorList>
            <person name="Zhang X."/>
            <person name="Sun L."/>
            <person name="Yuan J."/>
            <person name="Sun Y."/>
            <person name="Gao Y."/>
            <person name="Zhang L."/>
            <person name="Li S."/>
            <person name="Dai H."/>
            <person name="Hamel J.F."/>
            <person name="Liu C."/>
            <person name="Yu Y."/>
            <person name="Liu S."/>
            <person name="Lin W."/>
            <person name="Guo K."/>
            <person name="Jin S."/>
            <person name="Xu P."/>
            <person name="Storey K.B."/>
            <person name="Huan P."/>
            <person name="Zhang T."/>
            <person name="Zhou Y."/>
            <person name="Zhang J."/>
            <person name="Lin C."/>
            <person name="Li X."/>
            <person name="Xing L."/>
            <person name="Huo D."/>
            <person name="Sun M."/>
            <person name="Wang L."/>
            <person name="Mercier A."/>
            <person name="Li F."/>
            <person name="Yang H."/>
            <person name="Xiang J."/>
        </authorList>
    </citation>
    <scope>NUCLEOTIDE SEQUENCE [LARGE SCALE GENOMIC DNA]</scope>
    <source>
        <strain evidence="1">Shaxun</strain>
        <tissue evidence="1">Muscle</tissue>
    </source>
</reference>
<accession>A0A2G8LFH9</accession>